<accession>A0A7T8REL0</accession>
<gene>
    <name evidence="1" type="ORF">JG560_08070</name>
</gene>
<reference evidence="1" key="1">
    <citation type="submission" date="2021-01" db="EMBL/GenBank/DDBJ databases">
        <title>Keeping alert to hypervirulent salmonella strains isolated from avain.</title>
        <authorList>
            <person name="Ma J."/>
            <person name="Pan X."/>
            <person name="Yao H."/>
        </authorList>
    </citation>
    <scope>NUCLEOTIDE SEQUENCE</scope>
    <source>
        <strain evidence="1">Se40</strain>
    </source>
</reference>
<dbReference type="AlphaFoldDB" id="A0A7T8REL0"/>
<evidence type="ECO:0000313" key="1">
    <source>
        <dbReference type="EMBL" id="QQP76690.1"/>
    </source>
</evidence>
<proteinExistence type="predicted"/>
<organism evidence="1">
    <name type="scientific">Salmonella bongori</name>
    <dbReference type="NCBI Taxonomy" id="54736"/>
    <lineage>
        <taxon>Bacteria</taxon>
        <taxon>Pseudomonadati</taxon>
        <taxon>Pseudomonadota</taxon>
        <taxon>Gammaproteobacteria</taxon>
        <taxon>Enterobacterales</taxon>
        <taxon>Enterobacteriaceae</taxon>
        <taxon>Salmonella</taxon>
    </lineage>
</organism>
<protein>
    <submittedName>
        <fullName evidence="1">Uncharacterized protein</fullName>
    </submittedName>
</protein>
<dbReference type="EMBL" id="CP067369">
    <property type="protein sequence ID" value="QQP76690.1"/>
    <property type="molecule type" value="Genomic_DNA"/>
</dbReference>
<name>A0A7T8REL0_SALBN</name>
<sequence>MRQTQNPQRDTVAVSADAEVLCSRQPTGTGTAPVLAETILPHLHDLFAGLQIRYSLK</sequence>